<gene>
    <name evidence="1" type="ORF">NK6_7685</name>
</gene>
<dbReference type="AlphaFoldDB" id="A0A0E4BV25"/>
<evidence type="ECO:0000313" key="1">
    <source>
        <dbReference type="EMBL" id="BAR60836.1"/>
    </source>
</evidence>
<proteinExistence type="predicted"/>
<sequence length="36" mass="3961">MMSPQQAVGPATGQVETCDRNRIAWRRFALIATGAR</sequence>
<dbReference type="Proteomes" id="UP000063308">
    <property type="component" value="Chromosome"/>
</dbReference>
<dbReference type="EMBL" id="AP014685">
    <property type="protein sequence ID" value="BAR60836.1"/>
    <property type="molecule type" value="Genomic_DNA"/>
</dbReference>
<accession>A0A0E4BV25</accession>
<evidence type="ECO:0000313" key="2">
    <source>
        <dbReference type="Proteomes" id="UP000063308"/>
    </source>
</evidence>
<name>A0A0E4BV25_9BRAD</name>
<organism evidence="1 2">
    <name type="scientific">Bradyrhizobium diazoefficiens</name>
    <dbReference type="NCBI Taxonomy" id="1355477"/>
    <lineage>
        <taxon>Bacteria</taxon>
        <taxon>Pseudomonadati</taxon>
        <taxon>Pseudomonadota</taxon>
        <taxon>Alphaproteobacteria</taxon>
        <taxon>Hyphomicrobiales</taxon>
        <taxon>Nitrobacteraceae</taxon>
        <taxon>Bradyrhizobium</taxon>
    </lineage>
</organism>
<protein>
    <submittedName>
        <fullName evidence="1">Uncharacterized protein</fullName>
    </submittedName>
</protein>
<reference evidence="1 2" key="1">
    <citation type="submission" date="2014-11" db="EMBL/GenBank/DDBJ databases">
        <title>Symbiosis island explosion on the genome of extra-slow-growing strains of soybean bradyrhizobia with massive insertion sequences.</title>
        <authorList>
            <person name="Iida T."/>
            <person name="Minamisawa K."/>
        </authorList>
    </citation>
    <scope>NUCLEOTIDE SEQUENCE [LARGE SCALE GENOMIC DNA]</scope>
    <source>
        <strain evidence="1 2">NK6</strain>
    </source>
</reference>